<proteinExistence type="predicted"/>
<name>A0A336N2Q0_CULSO</name>
<dbReference type="EMBL" id="UFQT01003841">
    <property type="protein sequence ID" value="SSX35303.1"/>
    <property type="molecule type" value="Genomic_DNA"/>
</dbReference>
<gene>
    <name evidence="1" type="primary">CSON009617</name>
</gene>
<reference evidence="1" key="1">
    <citation type="submission" date="2018-07" db="EMBL/GenBank/DDBJ databases">
        <authorList>
            <person name="Quirk P.G."/>
            <person name="Krulwich T.A."/>
        </authorList>
    </citation>
    <scope>NUCLEOTIDE SEQUENCE</scope>
</reference>
<evidence type="ECO:0000313" key="1">
    <source>
        <dbReference type="EMBL" id="SSX35303.1"/>
    </source>
</evidence>
<protein>
    <submittedName>
        <fullName evidence="1">CSON009617 protein</fullName>
    </submittedName>
</protein>
<dbReference type="VEuPathDB" id="VectorBase:CSON009617"/>
<dbReference type="AlphaFoldDB" id="A0A336N2Q0"/>
<sequence length="90" mass="10393">MMSSQQEVGVRDFVLLDEVSMPKFMGNLKKRFIIFAMTKNDMVNPPLHDARGMTPIIRMVVFCANAGQYFNEGEMKCQANRHRPTYFESV</sequence>
<accession>A0A336N2Q0</accession>
<organism evidence="1">
    <name type="scientific">Culicoides sonorensis</name>
    <name type="common">Biting midge</name>
    <dbReference type="NCBI Taxonomy" id="179676"/>
    <lineage>
        <taxon>Eukaryota</taxon>
        <taxon>Metazoa</taxon>
        <taxon>Ecdysozoa</taxon>
        <taxon>Arthropoda</taxon>
        <taxon>Hexapoda</taxon>
        <taxon>Insecta</taxon>
        <taxon>Pterygota</taxon>
        <taxon>Neoptera</taxon>
        <taxon>Endopterygota</taxon>
        <taxon>Diptera</taxon>
        <taxon>Nematocera</taxon>
        <taxon>Chironomoidea</taxon>
        <taxon>Ceratopogonidae</taxon>
        <taxon>Ceratopogoninae</taxon>
        <taxon>Culicoides</taxon>
        <taxon>Monoculicoides</taxon>
    </lineage>
</organism>